<feature type="domain" description="Major facilitator superfamily (MFS) profile" evidence="8">
    <location>
        <begin position="82"/>
        <end position="534"/>
    </location>
</feature>
<feature type="transmembrane region" description="Helical" evidence="7">
    <location>
        <begin position="364"/>
        <end position="384"/>
    </location>
</feature>
<accession>A0A9W8QNL8</accession>
<comment type="caution">
    <text evidence="9">The sequence shown here is derived from an EMBL/GenBank/DDBJ whole genome shotgun (WGS) entry which is preliminary data.</text>
</comment>
<dbReference type="AlphaFoldDB" id="A0A9W8QNL8"/>
<evidence type="ECO:0000256" key="7">
    <source>
        <dbReference type="SAM" id="Phobius"/>
    </source>
</evidence>
<evidence type="ECO:0000256" key="1">
    <source>
        <dbReference type="ARBA" id="ARBA00004141"/>
    </source>
</evidence>
<dbReference type="InterPro" id="IPR011701">
    <property type="entry name" value="MFS"/>
</dbReference>
<comment type="subcellular location">
    <subcellularLocation>
        <location evidence="1">Membrane</location>
        <topology evidence="1">Multi-pass membrane protein</topology>
    </subcellularLocation>
</comment>
<dbReference type="Gene3D" id="1.20.1720.10">
    <property type="entry name" value="Multidrug resistance protein D"/>
    <property type="match status" value="1"/>
</dbReference>
<dbReference type="PANTHER" id="PTHR23502:SF51">
    <property type="entry name" value="QUINIDINE RESISTANCE PROTEIN 1-RELATED"/>
    <property type="match status" value="1"/>
</dbReference>
<keyword evidence="5 7" id="KW-0472">Membrane</keyword>
<feature type="transmembrane region" description="Helical" evidence="7">
    <location>
        <begin position="123"/>
        <end position="143"/>
    </location>
</feature>
<gene>
    <name evidence="9" type="ORF">LMH87_005962</name>
</gene>
<evidence type="ECO:0000256" key="6">
    <source>
        <dbReference type="SAM" id="MobiDB-lite"/>
    </source>
</evidence>
<evidence type="ECO:0000259" key="8">
    <source>
        <dbReference type="PROSITE" id="PS50850"/>
    </source>
</evidence>
<feature type="transmembrane region" description="Helical" evidence="7">
    <location>
        <begin position="150"/>
        <end position="168"/>
    </location>
</feature>
<dbReference type="GeneID" id="80893121"/>
<dbReference type="InterPro" id="IPR005829">
    <property type="entry name" value="Sugar_transporter_CS"/>
</dbReference>
<feature type="transmembrane region" description="Helical" evidence="7">
    <location>
        <begin position="239"/>
        <end position="259"/>
    </location>
</feature>
<dbReference type="GO" id="GO:0022857">
    <property type="term" value="F:transmembrane transporter activity"/>
    <property type="evidence" value="ECO:0007669"/>
    <property type="project" value="InterPro"/>
</dbReference>
<dbReference type="PROSITE" id="PS50850">
    <property type="entry name" value="MFS"/>
    <property type="match status" value="1"/>
</dbReference>
<dbReference type="Gene3D" id="1.20.1250.20">
    <property type="entry name" value="MFS general substrate transporter like domains"/>
    <property type="match status" value="1"/>
</dbReference>
<dbReference type="GO" id="GO:0042908">
    <property type="term" value="P:xenobiotic transport"/>
    <property type="evidence" value="ECO:0007669"/>
    <property type="project" value="UniProtKB-ARBA"/>
</dbReference>
<evidence type="ECO:0000256" key="2">
    <source>
        <dbReference type="ARBA" id="ARBA00022448"/>
    </source>
</evidence>
<dbReference type="PANTHER" id="PTHR23502">
    <property type="entry name" value="MAJOR FACILITATOR SUPERFAMILY"/>
    <property type="match status" value="1"/>
</dbReference>
<dbReference type="EMBL" id="JAJHUN010000001">
    <property type="protein sequence ID" value="KAJ4164285.1"/>
    <property type="molecule type" value="Genomic_DNA"/>
</dbReference>
<sequence length="553" mass="60735">MDPTQRGPRRTENLATTVSSDVASCDISENLLSQAPEKGQTRNDDAGEDLIGKTSEMLQASSKQEGENRDGDQYSAYAVWQKRLIVSLGASVGWFSTSSSFIFFPIIPFLARDLRESTERINLTVTSYLVASGVFPSIVAGLSDVYGRKPVFVTALGAYVAVNIGLALQRSFAVLLGLRLLQAAAISASFAFSYGVLGDITTSTERGEYIGLMSIFLNTPASVAPLISGLLLIRWSWPATFWFLAIASGTILLAIVFFFPETCRNVAGDGTRGTKWQHSVIIPWLEPPRSREPAKSSTADEDAKKTVARKIITPLDLLKIFRNRATTISIVCYGIFYAMYSCLQASLSTIFVDQYGVSGLTTGLLYLPFGIATIFASVLTGMLMDREYAKVAKRLGLDPDKRRQHDLTDFPIERVRLSLSKYAVVLCVPCIVGYGWALQHHAHMAVPLVLQFCIGFTNQVNFTTLNGLITDLHPDRSATVQAACNLFRCEFAAGMLALLDVMLRKLRPGWCFTVIAIMQAIAFPALWAVERNARMDMIKKHQASRLQGSVEAD</sequence>
<feature type="transmembrane region" description="Helical" evidence="7">
    <location>
        <begin position="330"/>
        <end position="352"/>
    </location>
</feature>
<dbReference type="PROSITE" id="PS00216">
    <property type="entry name" value="SUGAR_TRANSPORT_1"/>
    <property type="match status" value="1"/>
</dbReference>
<dbReference type="InterPro" id="IPR036259">
    <property type="entry name" value="MFS_trans_sf"/>
</dbReference>
<feature type="transmembrane region" description="Helical" evidence="7">
    <location>
        <begin position="180"/>
        <end position="197"/>
    </location>
</feature>
<dbReference type="SUPFAM" id="SSF103473">
    <property type="entry name" value="MFS general substrate transporter"/>
    <property type="match status" value="1"/>
</dbReference>
<feature type="transmembrane region" description="Helical" evidence="7">
    <location>
        <begin position="84"/>
        <end position="111"/>
    </location>
</feature>
<keyword evidence="10" id="KW-1185">Reference proteome</keyword>
<dbReference type="Pfam" id="PF07690">
    <property type="entry name" value="MFS_1"/>
    <property type="match status" value="1"/>
</dbReference>
<feature type="transmembrane region" description="Helical" evidence="7">
    <location>
        <begin position="507"/>
        <end position="529"/>
    </location>
</feature>
<evidence type="ECO:0000313" key="10">
    <source>
        <dbReference type="Proteomes" id="UP001144673"/>
    </source>
</evidence>
<evidence type="ECO:0000256" key="3">
    <source>
        <dbReference type="ARBA" id="ARBA00022692"/>
    </source>
</evidence>
<organism evidence="9 10">
    <name type="scientific">Akanthomyces muscarius</name>
    <name type="common">Entomopathogenic fungus</name>
    <name type="synonym">Lecanicillium muscarium</name>
    <dbReference type="NCBI Taxonomy" id="2231603"/>
    <lineage>
        <taxon>Eukaryota</taxon>
        <taxon>Fungi</taxon>
        <taxon>Dikarya</taxon>
        <taxon>Ascomycota</taxon>
        <taxon>Pezizomycotina</taxon>
        <taxon>Sordariomycetes</taxon>
        <taxon>Hypocreomycetidae</taxon>
        <taxon>Hypocreales</taxon>
        <taxon>Cordycipitaceae</taxon>
        <taxon>Akanthomyces</taxon>
    </lineage>
</organism>
<keyword evidence="4 7" id="KW-1133">Transmembrane helix</keyword>
<dbReference type="InterPro" id="IPR020846">
    <property type="entry name" value="MFS_dom"/>
</dbReference>
<name>A0A9W8QNL8_AKAMU</name>
<keyword evidence="2" id="KW-0813">Transport</keyword>
<protein>
    <recommendedName>
        <fullName evidence="8">Major facilitator superfamily (MFS) profile domain-containing protein</fullName>
    </recommendedName>
</protein>
<feature type="region of interest" description="Disordered" evidence="6">
    <location>
        <begin position="29"/>
        <end position="49"/>
    </location>
</feature>
<evidence type="ECO:0000256" key="4">
    <source>
        <dbReference type="ARBA" id="ARBA00022989"/>
    </source>
</evidence>
<dbReference type="Proteomes" id="UP001144673">
    <property type="component" value="Chromosome 1"/>
</dbReference>
<feature type="transmembrane region" description="Helical" evidence="7">
    <location>
        <begin position="209"/>
        <end position="233"/>
    </location>
</feature>
<dbReference type="RefSeq" id="XP_056059200.1">
    <property type="nucleotide sequence ID" value="XM_056203777.1"/>
</dbReference>
<keyword evidence="3 7" id="KW-0812">Transmembrane</keyword>
<evidence type="ECO:0000256" key="5">
    <source>
        <dbReference type="ARBA" id="ARBA00023136"/>
    </source>
</evidence>
<evidence type="ECO:0000313" key="9">
    <source>
        <dbReference type="EMBL" id="KAJ4164285.1"/>
    </source>
</evidence>
<dbReference type="KEGG" id="amus:LMH87_005962"/>
<proteinExistence type="predicted"/>
<feature type="transmembrane region" description="Helical" evidence="7">
    <location>
        <begin position="419"/>
        <end position="437"/>
    </location>
</feature>
<reference evidence="9" key="1">
    <citation type="journal article" date="2023" name="Access Microbiol">
        <title>De-novo genome assembly for Akanthomyces muscarius, a biocontrol agent of insect agricultural pests.</title>
        <authorList>
            <person name="Erdos Z."/>
            <person name="Studholme D.J."/>
            <person name="Raymond B."/>
            <person name="Sharma M."/>
        </authorList>
    </citation>
    <scope>NUCLEOTIDE SEQUENCE</scope>
    <source>
        <strain evidence="9">Ve6</strain>
    </source>
</reference>
<dbReference type="GO" id="GO:0005886">
    <property type="term" value="C:plasma membrane"/>
    <property type="evidence" value="ECO:0007669"/>
    <property type="project" value="TreeGrafter"/>
</dbReference>
<dbReference type="GO" id="GO:0140115">
    <property type="term" value="P:export across plasma membrane"/>
    <property type="evidence" value="ECO:0007669"/>
    <property type="project" value="UniProtKB-ARBA"/>
</dbReference>